<gene>
    <name evidence="3 4" type="primary">yacG</name>
    <name evidence="4" type="ORF">ACFQ45_10245</name>
</gene>
<comment type="similarity">
    <text evidence="3">Belongs to the DNA gyrase inhibitor YacG family.</text>
</comment>
<dbReference type="InterPro" id="IPR005584">
    <property type="entry name" value="DNA_gyrase_inhibitor_YacG"/>
</dbReference>
<accession>A0ABW4B0L0</accession>
<protein>
    <recommendedName>
        <fullName evidence="3">DNA gyrase inhibitor YacG</fullName>
    </recommendedName>
</protein>
<sequence length="71" mass="8088">MQNNTMVACPTCGQKSPWSQDNKNRPFCSERCKLIDLGEWASESYSIPQQNSEEDEIFSEDLVANPNKSFL</sequence>
<keyword evidence="1 3" id="KW-0479">Metal-binding</keyword>
<dbReference type="EMBL" id="JBHTMN010000011">
    <property type="protein sequence ID" value="MFD1383750.1"/>
    <property type="molecule type" value="Genomic_DNA"/>
</dbReference>
<comment type="subunit">
    <text evidence="3">Interacts with GyrB.</text>
</comment>
<evidence type="ECO:0000256" key="1">
    <source>
        <dbReference type="ARBA" id="ARBA00022723"/>
    </source>
</evidence>
<evidence type="ECO:0000256" key="3">
    <source>
        <dbReference type="HAMAP-Rule" id="MF_00649"/>
    </source>
</evidence>
<dbReference type="NCBIfam" id="NF001638">
    <property type="entry name" value="PRK00418.1"/>
    <property type="match status" value="1"/>
</dbReference>
<dbReference type="Proteomes" id="UP001597059">
    <property type="component" value="Unassembled WGS sequence"/>
</dbReference>
<dbReference type="RefSeq" id="WP_377367312.1">
    <property type="nucleotide sequence ID" value="NZ_JBHTMN010000011.1"/>
</dbReference>
<dbReference type="InterPro" id="IPR013088">
    <property type="entry name" value="Znf_NHR/GATA"/>
</dbReference>
<dbReference type="Gene3D" id="3.30.50.10">
    <property type="entry name" value="Erythroid Transcription Factor GATA-1, subunit A"/>
    <property type="match status" value="1"/>
</dbReference>
<reference evidence="5" key="1">
    <citation type="journal article" date="2019" name="Int. J. Syst. Evol. Microbiol.">
        <title>The Global Catalogue of Microorganisms (GCM) 10K type strain sequencing project: providing services to taxonomists for standard genome sequencing and annotation.</title>
        <authorList>
            <consortium name="The Broad Institute Genomics Platform"/>
            <consortium name="The Broad Institute Genome Sequencing Center for Infectious Disease"/>
            <person name="Wu L."/>
            <person name="Ma J."/>
        </authorList>
    </citation>
    <scope>NUCLEOTIDE SEQUENCE [LARGE SCALE GENOMIC DNA]</scope>
    <source>
        <strain evidence="5">JCM 30774</strain>
    </source>
</reference>
<keyword evidence="5" id="KW-1185">Reference proteome</keyword>
<dbReference type="SUPFAM" id="SSF57716">
    <property type="entry name" value="Glucocorticoid receptor-like (DNA-binding domain)"/>
    <property type="match status" value="1"/>
</dbReference>
<evidence type="ECO:0000256" key="2">
    <source>
        <dbReference type="ARBA" id="ARBA00022833"/>
    </source>
</evidence>
<dbReference type="HAMAP" id="MF_00649">
    <property type="entry name" value="DNA_gyrase_inhibitor_YacG"/>
    <property type="match status" value="1"/>
</dbReference>
<feature type="binding site" evidence="3">
    <location>
        <position position="9"/>
    </location>
    <ligand>
        <name>Zn(2+)</name>
        <dbReference type="ChEBI" id="CHEBI:29105"/>
    </ligand>
</feature>
<proteinExistence type="inferred from homology"/>
<feature type="binding site" evidence="3">
    <location>
        <position position="32"/>
    </location>
    <ligand>
        <name>Zn(2+)</name>
        <dbReference type="ChEBI" id="CHEBI:29105"/>
    </ligand>
</feature>
<keyword evidence="2 3" id="KW-0862">Zinc</keyword>
<dbReference type="Pfam" id="PF03884">
    <property type="entry name" value="YacG"/>
    <property type="match status" value="1"/>
</dbReference>
<evidence type="ECO:0000313" key="4">
    <source>
        <dbReference type="EMBL" id="MFD1383750.1"/>
    </source>
</evidence>
<comment type="caution">
    <text evidence="4">The sequence shown here is derived from an EMBL/GenBank/DDBJ whole genome shotgun (WGS) entry which is preliminary data.</text>
</comment>
<name>A0ABW4B0L0_9GAMM</name>
<feature type="binding site" evidence="3">
    <location>
        <position position="12"/>
    </location>
    <ligand>
        <name>Zn(2+)</name>
        <dbReference type="ChEBI" id="CHEBI:29105"/>
    </ligand>
</feature>
<evidence type="ECO:0000313" key="5">
    <source>
        <dbReference type="Proteomes" id="UP001597059"/>
    </source>
</evidence>
<comment type="function">
    <text evidence="3">Inhibits all the catalytic activities of DNA gyrase by preventing its interaction with DNA. Acts by binding directly to the C-terminal domain of GyrB, which probably disrupts DNA binding by the gyrase.</text>
</comment>
<organism evidence="4 5">
    <name type="scientific">Rhodanobacter aciditrophus</name>
    <dbReference type="NCBI Taxonomy" id="1623218"/>
    <lineage>
        <taxon>Bacteria</taxon>
        <taxon>Pseudomonadati</taxon>
        <taxon>Pseudomonadota</taxon>
        <taxon>Gammaproteobacteria</taxon>
        <taxon>Lysobacterales</taxon>
        <taxon>Rhodanobacteraceae</taxon>
        <taxon>Rhodanobacter</taxon>
    </lineage>
</organism>
<dbReference type="PANTHER" id="PTHR36150:SF1">
    <property type="entry name" value="DNA GYRASE INHIBITOR YACG"/>
    <property type="match status" value="1"/>
</dbReference>
<comment type="cofactor">
    <cofactor evidence="3">
        <name>Zn(2+)</name>
        <dbReference type="ChEBI" id="CHEBI:29105"/>
    </cofactor>
    <text evidence="3">Binds 1 zinc ion.</text>
</comment>
<feature type="binding site" evidence="3">
    <location>
        <position position="28"/>
    </location>
    <ligand>
        <name>Zn(2+)</name>
        <dbReference type="ChEBI" id="CHEBI:29105"/>
    </ligand>
</feature>
<dbReference type="PANTHER" id="PTHR36150">
    <property type="entry name" value="DNA GYRASE INHIBITOR YACG"/>
    <property type="match status" value="1"/>
</dbReference>